<accession>A0A2N3WE72</accession>
<dbReference type="RefSeq" id="WP_101436079.1">
    <property type="nucleotide sequence ID" value="NZ_JACJHR010000012.1"/>
</dbReference>
<dbReference type="Proteomes" id="UP000550260">
    <property type="component" value="Unassembled WGS sequence"/>
</dbReference>
<protein>
    <submittedName>
        <fullName evidence="3">Uncharacterized protein</fullName>
    </submittedName>
</protein>
<evidence type="ECO:0000313" key="2">
    <source>
        <dbReference type="EMBL" id="MBB2499645.1"/>
    </source>
</evidence>
<proteinExistence type="predicted"/>
<dbReference type="OrthoDB" id="3620230at2"/>
<accession>A0A8E1VWL4</accession>
<gene>
    <name evidence="3" type="ORF">ATK30_2992</name>
    <name evidence="2" type="ORF">H5411_10975</name>
</gene>
<evidence type="ECO:0000313" key="3">
    <source>
        <dbReference type="EMBL" id="PKV92196.1"/>
    </source>
</evidence>
<keyword evidence="4" id="KW-1185">Reference proteome</keyword>
<dbReference type="Proteomes" id="UP000233750">
    <property type="component" value="Unassembled WGS sequence"/>
</dbReference>
<organism evidence="3 4">
    <name type="scientific">Amycolatopsis echigonensis</name>
    <dbReference type="NCBI Taxonomy" id="2576905"/>
    <lineage>
        <taxon>Bacteria</taxon>
        <taxon>Bacillati</taxon>
        <taxon>Actinomycetota</taxon>
        <taxon>Actinomycetes</taxon>
        <taxon>Pseudonocardiales</taxon>
        <taxon>Pseudonocardiaceae</taxon>
        <taxon>Amycolatopsis</taxon>
    </lineage>
</organism>
<reference evidence="3 4" key="1">
    <citation type="submission" date="2017-12" db="EMBL/GenBank/DDBJ databases">
        <title>Sequencing the genomes of 1000 Actinobacteria strains.</title>
        <authorList>
            <person name="Klenk H.-P."/>
        </authorList>
    </citation>
    <scope>NUCLEOTIDE SEQUENCE [LARGE SCALE GENOMIC DNA]</scope>
    <source>
        <strain evidence="3 4">DSM 45165</strain>
    </source>
</reference>
<evidence type="ECO:0000313" key="4">
    <source>
        <dbReference type="Proteomes" id="UP000233750"/>
    </source>
</evidence>
<evidence type="ECO:0000313" key="5">
    <source>
        <dbReference type="Proteomes" id="UP000550260"/>
    </source>
</evidence>
<sequence length="116" mass="12917">MRTTNSTRPRSFGRNWMIATLLSDRYLDLATGRPLVRPAFMEPLVDAIAKRHKAGWSVQRLTLWLRTTLTDPQTGEVCVLATESFVSSVTDLLGSRQVRKRRGHAGSRPASLPLAA</sequence>
<dbReference type="AlphaFoldDB" id="A0A2N3WE72"/>
<name>A0A2N3WE72_9PSEU</name>
<dbReference type="EMBL" id="PJMY01000003">
    <property type="protein sequence ID" value="PKV92196.1"/>
    <property type="molecule type" value="Genomic_DNA"/>
</dbReference>
<feature type="region of interest" description="Disordered" evidence="1">
    <location>
        <begin position="97"/>
        <end position="116"/>
    </location>
</feature>
<evidence type="ECO:0000256" key="1">
    <source>
        <dbReference type="SAM" id="MobiDB-lite"/>
    </source>
</evidence>
<comment type="caution">
    <text evidence="3">The sequence shown here is derived from an EMBL/GenBank/DDBJ whole genome shotgun (WGS) entry which is preliminary data.</text>
</comment>
<dbReference type="EMBL" id="JACJHR010000012">
    <property type="protein sequence ID" value="MBB2499645.1"/>
    <property type="molecule type" value="Genomic_DNA"/>
</dbReference>
<reference evidence="2 5" key="2">
    <citation type="submission" date="2020-08" db="EMBL/GenBank/DDBJ databases">
        <title>Amycolatopsis echigonensis JCM 21831.</title>
        <authorList>
            <person name="Tedsree N."/>
            <person name="Kuncharoen N."/>
            <person name="Likhitwitayawuid K."/>
            <person name="Tanasupawat S."/>
        </authorList>
    </citation>
    <scope>NUCLEOTIDE SEQUENCE [LARGE SCALE GENOMIC DNA]</scope>
    <source>
        <strain evidence="2 5">JCM 21831</strain>
    </source>
</reference>